<dbReference type="EMBL" id="HG994366">
    <property type="protein sequence ID" value="CAF1921059.1"/>
    <property type="molecule type" value="Genomic_DNA"/>
</dbReference>
<reference evidence="1" key="1">
    <citation type="submission" date="2021-01" db="EMBL/GenBank/DDBJ databases">
        <authorList>
            <consortium name="Genoscope - CEA"/>
            <person name="William W."/>
        </authorList>
    </citation>
    <scope>NUCLEOTIDE SEQUENCE</scope>
</reference>
<name>A0A816KK32_BRANA</name>
<organism evidence="1">
    <name type="scientific">Brassica napus</name>
    <name type="common">Rape</name>
    <dbReference type="NCBI Taxonomy" id="3708"/>
    <lineage>
        <taxon>Eukaryota</taxon>
        <taxon>Viridiplantae</taxon>
        <taxon>Streptophyta</taxon>
        <taxon>Embryophyta</taxon>
        <taxon>Tracheophyta</taxon>
        <taxon>Spermatophyta</taxon>
        <taxon>Magnoliopsida</taxon>
        <taxon>eudicotyledons</taxon>
        <taxon>Gunneridae</taxon>
        <taxon>Pentapetalae</taxon>
        <taxon>rosids</taxon>
        <taxon>malvids</taxon>
        <taxon>Brassicales</taxon>
        <taxon>Brassicaceae</taxon>
        <taxon>Brassiceae</taxon>
        <taxon>Brassica</taxon>
    </lineage>
</organism>
<dbReference type="Proteomes" id="UP001295469">
    <property type="component" value="Chromosome C02"/>
</dbReference>
<gene>
    <name evidence="1" type="ORF">DARMORV10_C02P59730.1</name>
</gene>
<evidence type="ECO:0000313" key="1">
    <source>
        <dbReference type="EMBL" id="CAF1921059.1"/>
    </source>
</evidence>
<protein>
    <submittedName>
        <fullName evidence="1">(rape) hypothetical protein</fullName>
    </submittedName>
</protein>
<accession>A0A816KK32</accession>
<sequence>MDLKPPDGEIEATATVTTNCSLPASSSPMNNSLSVKSSSLNAEIMMGEAPIQTNTASIVDPLLCDDELSNTPLAITDQSTAITEASSPLIMLFKSNSIGDGLALPKSNQCSVICIRVRVEKRKKTFKEYDLDQHYISLELLFCLSLTLIVETHNISLEINKPSDQAKPCLQHKVSPFLHVA</sequence>
<proteinExistence type="predicted"/>
<dbReference type="AlphaFoldDB" id="A0A816KK32"/>